<dbReference type="NCBIfam" id="TIGR03696">
    <property type="entry name" value="Rhs_assc_core"/>
    <property type="match status" value="1"/>
</dbReference>
<protein>
    <submittedName>
        <fullName evidence="1">RHS repeat-associated core domain-containing protein</fullName>
    </submittedName>
</protein>
<accession>A0ABT5KZB4</accession>
<sequence length="224" mass="24397">MYYKARIYHPKLGRFLQTDPVGYGDGMNWYTYVGNDPVNLIDPMGTSSCNPQETECIEVLGQRMPTLAGITEKITLTGDAAQRAMSSIRKQINEDLKEIEKNIKSEIGRIEGRIENIDQCLADNYGASYDVARATAILSVPTSSQIIATAVANRTQRIASIKGTSMLNYEPEYWRSGSPRTGGRILGLNSILKGAGNGIKAVGFFSQGYVFGANINCGLGITVQ</sequence>
<dbReference type="Gene3D" id="2.180.10.10">
    <property type="entry name" value="RHS repeat-associated core"/>
    <property type="match status" value="1"/>
</dbReference>
<reference evidence="1 2" key="1">
    <citation type="submission" date="2022-10" db="EMBL/GenBank/DDBJ databases">
        <title>Alteromonas sp. chi3 Genome sequencing.</title>
        <authorList>
            <person name="Park S."/>
        </authorList>
    </citation>
    <scope>NUCLEOTIDE SEQUENCE [LARGE SCALE GENOMIC DNA]</scope>
    <source>
        <strain evidence="2">chi3</strain>
    </source>
</reference>
<dbReference type="RefSeq" id="WP_273638861.1">
    <property type="nucleotide sequence ID" value="NZ_JAQQXP010000001.1"/>
</dbReference>
<gene>
    <name evidence="1" type="ORF">OIK42_04975</name>
</gene>
<dbReference type="InterPro" id="IPR050708">
    <property type="entry name" value="T6SS_VgrG/RHS"/>
</dbReference>
<dbReference type="PANTHER" id="PTHR32305:SF15">
    <property type="entry name" value="PROTEIN RHSA-RELATED"/>
    <property type="match status" value="1"/>
</dbReference>
<keyword evidence="2" id="KW-1185">Reference proteome</keyword>
<dbReference type="InterPro" id="IPR022385">
    <property type="entry name" value="Rhs_assc_core"/>
</dbReference>
<comment type="caution">
    <text evidence="1">The sequence shown here is derived from an EMBL/GenBank/DDBJ whole genome shotgun (WGS) entry which is preliminary data.</text>
</comment>
<proteinExistence type="predicted"/>
<evidence type="ECO:0000313" key="1">
    <source>
        <dbReference type="EMBL" id="MDC8830114.1"/>
    </source>
</evidence>
<dbReference type="EMBL" id="JAQQXP010000001">
    <property type="protein sequence ID" value="MDC8830114.1"/>
    <property type="molecule type" value="Genomic_DNA"/>
</dbReference>
<dbReference type="PANTHER" id="PTHR32305">
    <property type="match status" value="1"/>
</dbReference>
<dbReference type="Proteomes" id="UP001218788">
    <property type="component" value="Unassembled WGS sequence"/>
</dbReference>
<evidence type="ECO:0000313" key="2">
    <source>
        <dbReference type="Proteomes" id="UP001218788"/>
    </source>
</evidence>
<organism evidence="1 2">
    <name type="scientific">Alteromonas gilva</name>
    <dbReference type="NCBI Taxonomy" id="2987522"/>
    <lineage>
        <taxon>Bacteria</taxon>
        <taxon>Pseudomonadati</taxon>
        <taxon>Pseudomonadota</taxon>
        <taxon>Gammaproteobacteria</taxon>
        <taxon>Alteromonadales</taxon>
        <taxon>Alteromonadaceae</taxon>
        <taxon>Alteromonas/Salinimonas group</taxon>
        <taxon>Alteromonas</taxon>
    </lineage>
</organism>
<name>A0ABT5KZB4_9ALTE</name>